<evidence type="ECO:0000313" key="2">
    <source>
        <dbReference type="EMBL" id="PJJ79933.1"/>
    </source>
</evidence>
<comment type="caution">
    <text evidence="2">The sequence shown here is derived from an EMBL/GenBank/DDBJ whole genome shotgun (WGS) entry which is preliminary data.</text>
</comment>
<evidence type="ECO:0000256" key="1">
    <source>
        <dbReference type="SAM" id="SignalP"/>
    </source>
</evidence>
<feature type="chain" id="PRO_5014127741" description="Secreted protein" evidence="1">
    <location>
        <begin position="23"/>
        <end position="121"/>
    </location>
</feature>
<feature type="signal peptide" evidence="1">
    <location>
        <begin position="1"/>
        <end position="22"/>
    </location>
</feature>
<dbReference type="EMBL" id="PGFJ01000002">
    <property type="protein sequence ID" value="PJJ79933.1"/>
    <property type="molecule type" value="Genomic_DNA"/>
</dbReference>
<keyword evidence="1" id="KW-0732">Signal</keyword>
<dbReference type="RefSeq" id="WP_100342237.1">
    <property type="nucleotide sequence ID" value="NZ_PGFJ01000002.1"/>
</dbReference>
<evidence type="ECO:0008006" key="4">
    <source>
        <dbReference type="Google" id="ProtNLM"/>
    </source>
</evidence>
<evidence type="ECO:0000313" key="3">
    <source>
        <dbReference type="Proteomes" id="UP000242687"/>
    </source>
</evidence>
<dbReference type="AlphaFoldDB" id="A0A2H9VNP9"/>
<gene>
    <name evidence="2" type="ORF">CLV57_3072</name>
</gene>
<dbReference type="Proteomes" id="UP000242687">
    <property type="component" value="Unassembled WGS sequence"/>
</dbReference>
<protein>
    <recommendedName>
        <fullName evidence="4">Secreted protein</fullName>
    </recommendedName>
</protein>
<name>A0A2H9VNP9_9SPHI</name>
<proteinExistence type="predicted"/>
<keyword evidence="3" id="KW-1185">Reference proteome</keyword>
<reference evidence="2 3" key="1">
    <citation type="submission" date="2017-11" db="EMBL/GenBank/DDBJ databases">
        <title>Genomic Encyclopedia of Archaeal and Bacterial Type Strains, Phase II (KMG-II): From Individual Species to Whole Genera.</title>
        <authorList>
            <person name="Goeker M."/>
        </authorList>
    </citation>
    <scope>NUCLEOTIDE SEQUENCE [LARGE SCALE GENOMIC DNA]</scope>
    <source>
        <strain evidence="2 3">DSM 28175</strain>
    </source>
</reference>
<accession>A0A2H9VNP9</accession>
<organism evidence="2 3">
    <name type="scientific">Mucilaginibacter auburnensis</name>
    <dbReference type="NCBI Taxonomy" id="1457233"/>
    <lineage>
        <taxon>Bacteria</taxon>
        <taxon>Pseudomonadati</taxon>
        <taxon>Bacteroidota</taxon>
        <taxon>Sphingobacteriia</taxon>
        <taxon>Sphingobacteriales</taxon>
        <taxon>Sphingobacteriaceae</taxon>
        <taxon>Mucilaginibacter</taxon>
    </lineage>
</organism>
<sequence length="121" mass="13672">MKKQIFMSAFALVLLIPAFSFKNIDHPQHVNRTATAKQSIVELGDFTRDGITYRVYIDNSTNTITGVMYTYGFGWYDVYSFSNGVYNPSIPNYVAHLIVKRTETTSSFTYTGSTTPPAIYD</sequence>